<evidence type="ECO:0000313" key="2">
    <source>
        <dbReference type="EMBL" id="NID08691.1"/>
    </source>
</evidence>
<dbReference type="Pfam" id="PF09912">
    <property type="entry name" value="DUF2141"/>
    <property type="match status" value="1"/>
</dbReference>
<evidence type="ECO:0000256" key="1">
    <source>
        <dbReference type="SAM" id="SignalP"/>
    </source>
</evidence>
<sequence>MKTIVYAATLFASVCLTTAGLAQAKTHKLTVTIGNLLERKGTIRVGLVTKAENFMGKAEIDTALAVPAEGPMVVTFANLPAGTYAVRVHQDLNDDKKMGMENGRPAEPFGFSKLAMLMGPPTFDDAAFELAEDTTMKITLISL</sequence>
<evidence type="ECO:0000313" key="3">
    <source>
        <dbReference type="Proteomes" id="UP000606008"/>
    </source>
</evidence>
<name>A0ABX0QBW4_9BACT</name>
<organism evidence="2 3">
    <name type="scientific">Fibrivirga algicola</name>
    <dbReference type="NCBI Taxonomy" id="2950420"/>
    <lineage>
        <taxon>Bacteria</taxon>
        <taxon>Pseudomonadati</taxon>
        <taxon>Bacteroidota</taxon>
        <taxon>Cytophagia</taxon>
        <taxon>Cytophagales</taxon>
        <taxon>Spirosomataceae</taxon>
        <taxon>Fibrivirga</taxon>
    </lineage>
</organism>
<dbReference type="RefSeq" id="WP_166690564.1">
    <property type="nucleotide sequence ID" value="NZ_WAEL01000001.1"/>
</dbReference>
<dbReference type="InterPro" id="IPR018673">
    <property type="entry name" value="DUF2141"/>
</dbReference>
<keyword evidence="3" id="KW-1185">Reference proteome</keyword>
<keyword evidence="1" id="KW-0732">Signal</keyword>
<protein>
    <submittedName>
        <fullName evidence="2">DUF2141 domain-containing protein</fullName>
    </submittedName>
</protein>
<reference evidence="2" key="1">
    <citation type="submission" date="2024-05" db="EMBL/GenBank/DDBJ databases">
        <authorList>
            <person name="Jung D.-H."/>
        </authorList>
    </citation>
    <scope>NUCLEOTIDE SEQUENCE</scope>
    <source>
        <strain evidence="2">JA-25</strain>
    </source>
</reference>
<dbReference type="Proteomes" id="UP000606008">
    <property type="component" value="Unassembled WGS sequence"/>
</dbReference>
<feature type="signal peptide" evidence="1">
    <location>
        <begin position="1"/>
        <end position="24"/>
    </location>
</feature>
<gene>
    <name evidence="2" type="ORF">F7231_00780</name>
</gene>
<accession>A0ABX0QBW4</accession>
<comment type="caution">
    <text evidence="2">The sequence shown here is derived from an EMBL/GenBank/DDBJ whole genome shotgun (WGS) entry which is preliminary data.</text>
</comment>
<feature type="chain" id="PRO_5045657189" evidence="1">
    <location>
        <begin position="25"/>
        <end position="143"/>
    </location>
</feature>
<proteinExistence type="predicted"/>
<dbReference type="EMBL" id="WAEL01000001">
    <property type="protein sequence ID" value="NID08691.1"/>
    <property type="molecule type" value="Genomic_DNA"/>
</dbReference>